<comment type="catalytic activity">
    <reaction evidence="3">
        <text>3'-dephospho-CoA + ATP = ADP + CoA + H(+)</text>
        <dbReference type="Rhea" id="RHEA:18245"/>
        <dbReference type="ChEBI" id="CHEBI:15378"/>
        <dbReference type="ChEBI" id="CHEBI:30616"/>
        <dbReference type="ChEBI" id="CHEBI:57287"/>
        <dbReference type="ChEBI" id="CHEBI:57328"/>
        <dbReference type="ChEBI" id="CHEBI:456216"/>
        <dbReference type="EC" id="2.7.1.24"/>
    </reaction>
</comment>
<dbReference type="GO" id="GO:0004140">
    <property type="term" value="F:dephospho-CoA kinase activity"/>
    <property type="evidence" value="ECO:0007669"/>
    <property type="project" value="UniProtKB-UniRule"/>
</dbReference>
<keyword evidence="3" id="KW-0173">Coenzyme A biosynthesis</keyword>
<evidence type="ECO:0000313" key="6">
    <source>
        <dbReference type="Proteomes" id="UP000429958"/>
    </source>
</evidence>
<evidence type="ECO:0000256" key="4">
    <source>
        <dbReference type="NCBIfam" id="TIGR00152"/>
    </source>
</evidence>
<dbReference type="InterPro" id="IPR027417">
    <property type="entry name" value="P-loop_NTPase"/>
</dbReference>
<dbReference type="NCBIfam" id="TIGR00152">
    <property type="entry name" value="dephospho-CoA kinase"/>
    <property type="match status" value="1"/>
</dbReference>
<comment type="subcellular location">
    <subcellularLocation>
        <location evidence="3">Cytoplasm</location>
    </subcellularLocation>
</comment>
<dbReference type="PANTHER" id="PTHR10695">
    <property type="entry name" value="DEPHOSPHO-COA KINASE-RELATED"/>
    <property type="match status" value="1"/>
</dbReference>
<dbReference type="GO" id="GO:0005524">
    <property type="term" value="F:ATP binding"/>
    <property type="evidence" value="ECO:0007669"/>
    <property type="project" value="UniProtKB-UniRule"/>
</dbReference>
<dbReference type="GO" id="GO:0005737">
    <property type="term" value="C:cytoplasm"/>
    <property type="evidence" value="ECO:0007669"/>
    <property type="project" value="UniProtKB-SubCell"/>
</dbReference>
<sequence>MNDAKYNEQAGQPFGTERPERGRFILGLTGGVGAGKSRVLKILAADYGFHVIQADQVARAMLQPGRESYQAVVEYLGSSILNQDGSINRVVMAELIFSDPVKRAGVDRIIHPLVWKACFKEAREGRSVIESAIPSKEFRDNCHEIWYVYASWENRMARLKEGRGYGEEKSLSIMKNQALEETFRSFCDVVIDNNGTVEETMGQIQRRLKLLGQASFGRQEDV</sequence>
<feature type="binding site" evidence="3">
    <location>
        <begin position="33"/>
        <end position="38"/>
    </location>
    <ligand>
        <name>ATP</name>
        <dbReference type="ChEBI" id="CHEBI:30616"/>
    </ligand>
</feature>
<protein>
    <recommendedName>
        <fullName evidence="3 4">Dephospho-CoA kinase</fullName>
        <ecNumber evidence="3 4">2.7.1.24</ecNumber>
    </recommendedName>
    <alternativeName>
        <fullName evidence="3">Dephosphocoenzyme A kinase</fullName>
    </alternativeName>
</protein>
<keyword evidence="1 3" id="KW-0547">Nucleotide-binding</keyword>
<evidence type="ECO:0000313" key="5">
    <source>
        <dbReference type="EMBL" id="MSS36682.1"/>
    </source>
</evidence>
<dbReference type="RefSeq" id="WP_154472124.1">
    <property type="nucleotide sequence ID" value="NZ_DBEWUL010000002.1"/>
</dbReference>
<dbReference type="SUPFAM" id="SSF52540">
    <property type="entry name" value="P-loop containing nucleoside triphosphate hydrolases"/>
    <property type="match status" value="1"/>
</dbReference>
<dbReference type="Proteomes" id="UP000429958">
    <property type="component" value="Unassembled WGS sequence"/>
</dbReference>
<dbReference type="GO" id="GO:0015937">
    <property type="term" value="P:coenzyme A biosynthetic process"/>
    <property type="evidence" value="ECO:0007669"/>
    <property type="project" value="UniProtKB-UniRule"/>
</dbReference>
<dbReference type="AlphaFoldDB" id="A0A7X2TCA5"/>
<dbReference type="CDD" id="cd02022">
    <property type="entry name" value="DPCK"/>
    <property type="match status" value="1"/>
</dbReference>
<keyword evidence="3 5" id="KW-0418">Kinase</keyword>
<keyword evidence="6" id="KW-1185">Reference proteome</keyword>
<comment type="caution">
    <text evidence="5">The sequence shown here is derived from an EMBL/GenBank/DDBJ whole genome shotgun (WGS) entry which is preliminary data.</text>
</comment>
<comment type="pathway">
    <text evidence="3">Cofactor biosynthesis; coenzyme A biosynthesis; CoA from (R)-pantothenate: step 5/5.</text>
</comment>
<comment type="similarity">
    <text evidence="3">Belongs to the CoaE family.</text>
</comment>
<comment type="function">
    <text evidence="3">Catalyzes the phosphorylation of the 3'-hydroxyl group of dephosphocoenzyme A to form coenzyme A.</text>
</comment>
<evidence type="ECO:0000256" key="3">
    <source>
        <dbReference type="HAMAP-Rule" id="MF_00376"/>
    </source>
</evidence>
<keyword evidence="2 3" id="KW-0067">ATP-binding</keyword>
<dbReference type="Pfam" id="PF01121">
    <property type="entry name" value="CoaE"/>
    <property type="match status" value="1"/>
</dbReference>
<reference evidence="5 6" key="1">
    <citation type="submission" date="2019-08" db="EMBL/GenBank/DDBJ databases">
        <title>In-depth cultivation of the pig gut microbiome towards novel bacterial diversity and tailored functional studies.</title>
        <authorList>
            <person name="Wylensek D."/>
            <person name="Hitch T.C.A."/>
            <person name="Clavel T."/>
        </authorList>
    </citation>
    <scope>NUCLEOTIDE SEQUENCE [LARGE SCALE GENOMIC DNA]</scope>
    <source>
        <strain evidence="5 6">WCA-389-WT-23D1</strain>
    </source>
</reference>
<accession>A0A7X2TCA5</accession>
<dbReference type="EC" id="2.7.1.24" evidence="3 4"/>
<evidence type="ECO:0000256" key="2">
    <source>
        <dbReference type="ARBA" id="ARBA00022840"/>
    </source>
</evidence>
<dbReference type="EMBL" id="VUMD01000006">
    <property type="protein sequence ID" value="MSS36682.1"/>
    <property type="molecule type" value="Genomic_DNA"/>
</dbReference>
<dbReference type="UniPathway" id="UPA00241">
    <property type="reaction ID" value="UER00356"/>
</dbReference>
<keyword evidence="3" id="KW-0963">Cytoplasm</keyword>
<keyword evidence="3 5" id="KW-0808">Transferase</keyword>
<gene>
    <name evidence="3" type="primary">coaE</name>
    <name evidence="5" type="ORF">FYJ39_08880</name>
</gene>
<name>A0A7X2TCA5_9CLOT</name>
<dbReference type="Gene3D" id="3.40.50.300">
    <property type="entry name" value="P-loop containing nucleotide triphosphate hydrolases"/>
    <property type="match status" value="1"/>
</dbReference>
<dbReference type="PANTHER" id="PTHR10695:SF46">
    <property type="entry name" value="BIFUNCTIONAL COENZYME A SYNTHASE-RELATED"/>
    <property type="match status" value="1"/>
</dbReference>
<dbReference type="HAMAP" id="MF_00376">
    <property type="entry name" value="Dephospho_CoA_kinase"/>
    <property type="match status" value="1"/>
</dbReference>
<dbReference type="PROSITE" id="PS51219">
    <property type="entry name" value="DPCK"/>
    <property type="match status" value="1"/>
</dbReference>
<evidence type="ECO:0000256" key="1">
    <source>
        <dbReference type="ARBA" id="ARBA00022741"/>
    </source>
</evidence>
<proteinExistence type="inferred from homology"/>
<dbReference type="InterPro" id="IPR001977">
    <property type="entry name" value="Depp_CoAkinase"/>
</dbReference>
<organism evidence="5 6">
    <name type="scientific">Clostridium porci</name>
    <dbReference type="NCBI Taxonomy" id="2605778"/>
    <lineage>
        <taxon>Bacteria</taxon>
        <taxon>Bacillati</taxon>
        <taxon>Bacillota</taxon>
        <taxon>Clostridia</taxon>
        <taxon>Eubacteriales</taxon>
        <taxon>Clostridiaceae</taxon>
        <taxon>Clostridium</taxon>
    </lineage>
</organism>